<evidence type="ECO:0000259" key="5">
    <source>
        <dbReference type="Pfam" id="PF01555"/>
    </source>
</evidence>
<keyword evidence="2" id="KW-0489">Methyltransferase</keyword>
<keyword evidence="7" id="KW-1185">Reference proteome</keyword>
<dbReference type="EC" id="2.1.1.-" evidence="4"/>
<dbReference type="Pfam" id="PF01555">
    <property type="entry name" value="N6_N4_Mtase"/>
    <property type="match status" value="1"/>
</dbReference>
<dbReference type="Gene3D" id="3.40.50.150">
    <property type="entry name" value="Vaccinia Virus protein VP39"/>
    <property type="match status" value="1"/>
</dbReference>
<dbReference type="AlphaFoldDB" id="A0A1L9QJQ6"/>
<dbReference type="GO" id="GO:0008170">
    <property type="term" value="F:N-methyltransferase activity"/>
    <property type="evidence" value="ECO:0007669"/>
    <property type="project" value="InterPro"/>
</dbReference>
<dbReference type="PROSITE" id="PS00092">
    <property type="entry name" value="N6_MTASE"/>
    <property type="match status" value="1"/>
</dbReference>
<evidence type="ECO:0000313" key="6">
    <source>
        <dbReference type="EMBL" id="OJJ14778.1"/>
    </source>
</evidence>
<feature type="domain" description="DNA methylase N-4/N-6" evidence="5">
    <location>
        <begin position="58"/>
        <end position="277"/>
    </location>
</feature>
<accession>A0A1L9QJQ6</accession>
<evidence type="ECO:0000256" key="4">
    <source>
        <dbReference type="RuleBase" id="RU362026"/>
    </source>
</evidence>
<evidence type="ECO:0000313" key="7">
    <source>
        <dbReference type="Proteomes" id="UP000183940"/>
    </source>
</evidence>
<keyword evidence="3" id="KW-0808">Transferase</keyword>
<dbReference type="PANTHER" id="PTHR13370:SF24">
    <property type="entry name" value="TYPE III RESTRICTION-MODIFICATION ENZYME STYLTI MOD SUBUNIT"/>
    <property type="match status" value="1"/>
</dbReference>
<dbReference type="Proteomes" id="UP000183940">
    <property type="component" value="Unassembled WGS sequence"/>
</dbReference>
<reference evidence="6" key="1">
    <citation type="submission" date="2016-10" db="EMBL/GenBank/DDBJ databases">
        <title>CRISPR-Cas defence system in Roseofilum reptotaenium: evidence of a bacteriophage-cyanobacterium arms race in the coral black band disease.</title>
        <authorList>
            <person name="Buerger P."/>
            <person name="Wood-Charlson E.M."/>
            <person name="Weynberg K.D."/>
            <person name="Willis B."/>
            <person name="Van Oppen M.J."/>
        </authorList>
    </citation>
    <scope>NUCLEOTIDE SEQUENCE [LARGE SCALE GENOMIC DNA]</scope>
    <source>
        <strain evidence="6">AO1-A</strain>
    </source>
</reference>
<dbReference type="InterPro" id="IPR001091">
    <property type="entry name" value="RM_Methyltransferase"/>
</dbReference>
<dbReference type="PRINTS" id="PR00508">
    <property type="entry name" value="S21N4MTFRASE"/>
</dbReference>
<dbReference type="InterPro" id="IPR029063">
    <property type="entry name" value="SAM-dependent_MTases_sf"/>
</dbReference>
<sequence length="328" mass="38132">MKNRAPRNRTLTCSEQELSLFSQSLLSLDHQIAIDRIKDKVIHQDLFIAGEYLPKNFVDLLVLDPPYNLSKNYHGYSFNEKKQGDYQDWFSSVLKILKPILKPTATLYVCSDWKTSILIAPILEQEFYLRNRITWEREKGRGAKTNWKNNTEDIWFCTVSDRYTFNLDLVKQKRKVIAPYRHKNGQPKDWSEEEDGHFRLTHPSNLWTDISIPFWSMPENTDHPTQKPEKLMAKLILASSNPNDMVLDPFLGSGTSAVVAKKLKRNFAGIELNQDYCCWALKRLQLAEQDASIQGYTDGVFWERNTLKCQRKGTEKEVRSPVNSTIEP</sequence>
<protein>
    <recommendedName>
        <fullName evidence="4">Methyltransferase</fullName>
        <ecNumber evidence="4">2.1.1.-</ecNumber>
    </recommendedName>
</protein>
<dbReference type="InterPro" id="IPR002052">
    <property type="entry name" value="DNA_methylase_N6_adenine_CS"/>
</dbReference>
<evidence type="ECO:0000256" key="3">
    <source>
        <dbReference type="ARBA" id="ARBA00022679"/>
    </source>
</evidence>
<comment type="similarity">
    <text evidence="1 4">Belongs to the N(4)/N(6)-methyltransferase family.</text>
</comment>
<dbReference type="EMBL" id="MLAW01000076">
    <property type="protein sequence ID" value="OJJ14778.1"/>
    <property type="molecule type" value="Genomic_DNA"/>
</dbReference>
<evidence type="ECO:0000256" key="2">
    <source>
        <dbReference type="ARBA" id="ARBA00022603"/>
    </source>
</evidence>
<dbReference type="GO" id="GO:0032259">
    <property type="term" value="P:methylation"/>
    <property type="evidence" value="ECO:0007669"/>
    <property type="project" value="UniProtKB-KW"/>
</dbReference>
<name>A0A1L9QJQ6_9CYAN</name>
<dbReference type="GO" id="GO:0005737">
    <property type="term" value="C:cytoplasm"/>
    <property type="evidence" value="ECO:0007669"/>
    <property type="project" value="TreeGrafter"/>
</dbReference>
<dbReference type="STRING" id="1925591.BI308_24800"/>
<proteinExistence type="inferred from homology"/>
<comment type="caution">
    <text evidence="6">The sequence shown here is derived from an EMBL/GenBank/DDBJ whole genome shotgun (WGS) entry which is preliminary data.</text>
</comment>
<dbReference type="GO" id="GO:0003677">
    <property type="term" value="F:DNA binding"/>
    <property type="evidence" value="ECO:0007669"/>
    <property type="project" value="InterPro"/>
</dbReference>
<dbReference type="InterPro" id="IPR002941">
    <property type="entry name" value="DNA_methylase_N4/N6"/>
</dbReference>
<evidence type="ECO:0000256" key="1">
    <source>
        <dbReference type="ARBA" id="ARBA00006594"/>
    </source>
</evidence>
<dbReference type="PANTHER" id="PTHR13370">
    <property type="entry name" value="RNA METHYLASE-RELATED"/>
    <property type="match status" value="1"/>
</dbReference>
<dbReference type="SUPFAM" id="SSF53335">
    <property type="entry name" value="S-adenosyl-L-methionine-dependent methyltransferases"/>
    <property type="match status" value="1"/>
</dbReference>
<organism evidence="6 7">
    <name type="scientific">Roseofilum reptotaenium AO1-A</name>
    <dbReference type="NCBI Taxonomy" id="1925591"/>
    <lineage>
        <taxon>Bacteria</taxon>
        <taxon>Bacillati</taxon>
        <taxon>Cyanobacteriota</taxon>
        <taxon>Cyanophyceae</taxon>
        <taxon>Desertifilales</taxon>
        <taxon>Desertifilaceae</taxon>
        <taxon>Roseofilum</taxon>
    </lineage>
</organism>
<gene>
    <name evidence="6" type="ORF">BI308_24800</name>
</gene>